<accession>A0A6P1MKG2</accession>
<dbReference type="InterPro" id="IPR006037">
    <property type="entry name" value="RCK_C"/>
</dbReference>
<keyword evidence="3" id="KW-0633">Potassium transport</keyword>
<dbReference type="SUPFAM" id="SSF116726">
    <property type="entry name" value="TrkA C-terminal domain-like"/>
    <property type="match status" value="2"/>
</dbReference>
<feature type="domain" description="RCK C-terminal" evidence="8">
    <location>
        <begin position="364"/>
        <end position="447"/>
    </location>
</feature>
<evidence type="ECO:0000256" key="2">
    <source>
        <dbReference type="ARBA" id="ARBA00022448"/>
    </source>
</evidence>
<dbReference type="PANTHER" id="PTHR43833:SF5">
    <property type="entry name" value="TRK SYSTEM POTASSIUM UPTAKE PROTEIN TRKA"/>
    <property type="match status" value="1"/>
</dbReference>
<name>A0A6P1MKG2_9FIRM</name>
<sequence>MKIAIAGAGKLGLKIAESLLVGNHSITIIDKNEEVTRKLNSHMDILTVTANAKQISILQELNIQTYDYFLAATDRDEKNIVIASFAKKLGCPKVIARVRDPEHMNQLDFIKETMEIDYIVNPDLAITVEIYKYLVEKYTLSNGIFSSGKVSLLEFPVKKMPDIIGTSMADIGKIFPGMLMVGISRSGKVIVPHGDTTIQKGDGLYIIGERQPIQKLASKVHEKGKYTNLQKVMILGGGKTGLYLAKKLSDFGISVKIIERDKSRCHYLSTHLADVMILHGDATDINLLEEENLNDMDAVVTATGFDEENLLLALMAKQHNIEDVIAKVSRESYVSLIEKMGIDMALNPLNITSASILRFIQGSKRVLSSQLIQGQAEIMEIIAVKQMALIGIPIKNLKLPEGVIIAAIHRGMQVIIPTGETKIQEDDKVIILCLLSELPDLEKLLSNNKIGFLSRR</sequence>
<dbReference type="InterPro" id="IPR036291">
    <property type="entry name" value="NAD(P)-bd_dom_sf"/>
</dbReference>
<keyword evidence="2" id="KW-0813">Transport</keyword>
<reference evidence="9 10" key="1">
    <citation type="submission" date="2020-01" db="EMBL/GenBank/DDBJ databases">
        <title>Genomic analysis of Aminipila sp. CBA3637.</title>
        <authorList>
            <person name="Kim Y.B."/>
            <person name="Roh S.W."/>
        </authorList>
    </citation>
    <scope>NUCLEOTIDE SEQUENCE [LARGE SCALE GENOMIC DNA]</scope>
    <source>
        <strain evidence="9 10">CBA3637</strain>
    </source>
</reference>
<evidence type="ECO:0000313" key="10">
    <source>
        <dbReference type="Proteomes" id="UP000463883"/>
    </source>
</evidence>
<organism evidence="9 10">
    <name type="scientific">Aminipila terrae</name>
    <dbReference type="NCBI Taxonomy" id="2697030"/>
    <lineage>
        <taxon>Bacteria</taxon>
        <taxon>Bacillati</taxon>
        <taxon>Bacillota</taxon>
        <taxon>Clostridia</taxon>
        <taxon>Peptostreptococcales</taxon>
        <taxon>Anaerovoracaceae</taxon>
        <taxon>Aminipila</taxon>
    </lineage>
</organism>
<feature type="domain" description="RCK N-terminal" evidence="7">
    <location>
        <begin position="229"/>
        <end position="346"/>
    </location>
</feature>
<keyword evidence="5" id="KW-0520">NAD</keyword>
<dbReference type="Pfam" id="PF02254">
    <property type="entry name" value="TrkA_N"/>
    <property type="match status" value="2"/>
</dbReference>
<evidence type="ECO:0000259" key="8">
    <source>
        <dbReference type="PROSITE" id="PS51202"/>
    </source>
</evidence>
<dbReference type="PROSITE" id="PS51201">
    <property type="entry name" value="RCK_N"/>
    <property type="match status" value="2"/>
</dbReference>
<dbReference type="KEGG" id="amic:Ami3637_12780"/>
<evidence type="ECO:0000256" key="3">
    <source>
        <dbReference type="ARBA" id="ARBA00022538"/>
    </source>
</evidence>
<evidence type="ECO:0000256" key="4">
    <source>
        <dbReference type="ARBA" id="ARBA00022958"/>
    </source>
</evidence>
<dbReference type="InterPro" id="IPR050721">
    <property type="entry name" value="Trk_Ktr_HKT_K-transport"/>
</dbReference>
<dbReference type="GO" id="GO:0005886">
    <property type="term" value="C:plasma membrane"/>
    <property type="evidence" value="ECO:0007669"/>
    <property type="project" value="InterPro"/>
</dbReference>
<dbReference type="PROSITE" id="PS51202">
    <property type="entry name" value="RCK_C"/>
    <property type="match status" value="2"/>
</dbReference>
<dbReference type="Gene3D" id="3.30.70.1450">
    <property type="entry name" value="Regulator of K+ conductance, C-terminal domain"/>
    <property type="match status" value="2"/>
</dbReference>
<dbReference type="RefSeq" id="WP_162362920.1">
    <property type="nucleotide sequence ID" value="NZ_CP047591.1"/>
</dbReference>
<proteinExistence type="predicted"/>
<evidence type="ECO:0000256" key="6">
    <source>
        <dbReference type="ARBA" id="ARBA00023065"/>
    </source>
</evidence>
<feature type="domain" description="RCK N-terminal" evidence="7">
    <location>
        <begin position="1"/>
        <end position="120"/>
    </location>
</feature>
<dbReference type="NCBIfam" id="NF007031">
    <property type="entry name" value="PRK09496.1-2"/>
    <property type="match status" value="1"/>
</dbReference>
<gene>
    <name evidence="9" type="primary">trkA</name>
    <name evidence="9" type="ORF">Ami3637_12780</name>
</gene>
<keyword evidence="10" id="KW-1185">Reference proteome</keyword>
<dbReference type="GO" id="GO:0015079">
    <property type="term" value="F:potassium ion transmembrane transporter activity"/>
    <property type="evidence" value="ECO:0007669"/>
    <property type="project" value="InterPro"/>
</dbReference>
<protein>
    <recommendedName>
        <fullName evidence="1">Trk system potassium uptake protein TrkA</fullName>
    </recommendedName>
</protein>
<dbReference type="InterPro" id="IPR036721">
    <property type="entry name" value="RCK_C_sf"/>
</dbReference>
<dbReference type="InterPro" id="IPR003148">
    <property type="entry name" value="RCK_N"/>
</dbReference>
<dbReference type="AlphaFoldDB" id="A0A6P1MKG2"/>
<dbReference type="Gene3D" id="3.40.50.720">
    <property type="entry name" value="NAD(P)-binding Rossmann-like Domain"/>
    <property type="match status" value="2"/>
</dbReference>
<evidence type="ECO:0000259" key="7">
    <source>
        <dbReference type="PROSITE" id="PS51201"/>
    </source>
</evidence>
<dbReference type="NCBIfam" id="NF007041">
    <property type="entry name" value="PRK09496.3-4"/>
    <property type="match status" value="1"/>
</dbReference>
<dbReference type="Pfam" id="PF02080">
    <property type="entry name" value="TrkA_C"/>
    <property type="match status" value="2"/>
</dbReference>
<evidence type="ECO:0000256" key="1">
    <source>
        <dbReference type="ARBA" id="ARBA00017378"/>
    </source>
</evidence>
<dbReference type="InterPro" id="IPR006036">
    <property type="entry name" value="K_uptake_TrkA"/>
</dbReference>
<dbReference type="Proteomes" id="UP000463883">
    <property type="component" value="Chromosome"/>
</dbReference>
<dbReference type="PRINTS" id="PR00335">
    <property type="entry name" value="KUPTAKETRKA"/>
</dbReference>
<dbReference type="EMBL" id="CP047591">
    <property type="protein sequence ID" value="QHI73154.1"/>
    <property type="molecule type" value="Genomic_DNA"/>
</dbReference>
<dbReference type="NCBIfam" id="NF007039">
    <property type="entry name" value="PRK09496.3-2"/>
    <property type="match status" value="1"/>
</dbReference>
<keyword evidence="4" id="KW-0630">Potassium</keyword>
<evidence type="ECO:0000256" key="5">
    <source>
        <dbReference type="ARBA" id="ARBA00023027"/>
    </source>
</evidence>
<dbReference type="SUPFAM" id="SSF51735">
    <property type="entry name" value="NAD(P)-binding Rossmann-fold domains"/>
    <property type="match status" value="2"/>
</dbReference>
<keyword evidence="6" id="KW-0406">Ion transport</keyword>
<feature type="domain" description="RCK C-terminal" evidence="8">
    <location>
        <begin position="140"/>
        <end position="222"/>
    </location>
</feature>
<dbReference type="PANTHER" id="PTHR43833">
    <property type="entry name" value="POTASSIUM CHANNEL PROTEIN 2-RELATED-RELATED"/>
    <property type="match status" value="1"/>
</dbReference>
<evidence type="ECO:0000313" key="9">
    <source>
        <dbReference type="EMBL" id="QHI73154.1"/>
    </source>
</evidence>